<keyword evidence="8" id="KW-0274">FAD</keyword>
<dbReference type="InterPro" id="IPR008335">
    <property type="entry name" value="Mopterin_OxRdtase_euk"/>
</dbReference>
<dbReference type="SUPFAM" id="SSF52343">
    <property type="entry name" value="Ferredoxin reductase-like, C-terminal NADP-linked domain"/>
    <property type="match status" value="1"/>
</dbReference>
<evidence type="ECO:0000256" key="7">
    <source>
        <dbReference type="ARBA" id="ARBA00022723"/>
    </source>
</evidence>
<dbReference type="Gene3D" id="3.90.420.10">
    <property type="entry name" value="Oxidoreductase, molybdopterin-binding domain"/>
    <property type="match status" value="1"/>
</dbReference>
<protein>
    <recommendedName>
        <fullName evidence="11">FAD-binding FR-type domain-containing protein</fullName>
    </recommendedName>
</protein>
<dbReference type="Pfam" id="PF03404">
    <property type="entry name" value="Mo-co_dimer"/>
    <property type="match status" value="1"/>
</dbReference>
<dbReference type="GO" id="GO:0006790">
    <property type="term" value="P:sulfur compound metabolic process"/>
    <property type="evidence" value="ECO:0007669"/>
    <property type="project" value="TreeGrafter"/>
</dbReference>
<evidence type="ECO:0000313" key="12">
    <source>
        <dbReference type="EMBL" id="KAJ3475532.1"/>
    </source>
</evidence>
<dbReference type="EMBL" id="JANAWD010000840">
    <property type="protein sequence ID" value="KAJ3475532.1"/>
    <property type="molecule type" value="Genomic_DNA"/>
</dbReference>
<dbReference type="InterPro" id="IPR000572">
    <property type="entry name" value="OxRdtase_Mopterin-bd_dom"/>
</dbReference>
<dbReference type="GO" id="GO:0043546">
    <property type="term" value="F:molybdopterin cofactor binding"/>
    <property type="evidence" value="ECO:0007669"/>
    <property type="project" value="InterPro"/>
</dbReference>
<dbReference type="SUPFAM" id="SSF63380">
    <property type="entry name" value="Riboflavin synthase domain-like"/>
    <property type="match status" value="1"/>
</dbReference>
<dbReference type="Gene3D" id="2.60.40.650">
    <property type="match status" value="1"/>
</dbReference>
<comment type="subunit">
    <text evidence="3">Homodimer.</text>
</comment>
<dbReference type="GO" id="GO:0020037">
    <property type="term" value="F:heme binding"/>
    <property type="evidence" value="ECO:0007669"/>
    <property type="project" value="TreeGrafter"/>
</dbReference>
<name>A0AAD5USK0_9APHY</name>
<comment type="cofactor">
    <cofactor evidence="2">
        <name>FAD</name>
        <dbReference type="ChEBI" id="CHEBI:57692"/>
    </cofactor>
</comment>
<comment type="caution">
    <text evidence="12">The sequence shown here is derived from an EMBL/GenBank/DDBJ whole genome shotgun (WGS) entry which is preliminary data.</text>
</comment>
<dbReference type="InterPro" id="IPR014756">
    <property type="entry name" value="Ig_E-set"/>
</dbReference>
<evidence type="ECO:0000256" key="6">
    <source>
        <dbReference type="ARBA" id="ARBA00022630"/>
    </source>
</evidence>
<evidence type="ECO:0000256" key="8">
    <source>
        <dbReference type="ARBA" id="ARBA00022827"/>
    </source>
</evidence>
<keyword evidence="7" id="KW-0479">Metal-binding</keyword>
<evidence type="ECO:0000259" key="11">
    <source>
        <dbReference type="PROSITE" id="PS51384"/>
    </source>
</evidence>
<evidence type="ECO:0000256" key="5">
    <source>
        <dbReference type="ARBA" id="ARBA00022617"/>
    </source>
</evidence>
<evidence type="ECO:0000256" key="1">
    <source>
        <dbReference type="ARBA" id="ARBA00001924"/>
    </source>
</evidence>
<dbReference type="GO" id="GO:0030151">
    <property type="term" value="F:molybdenum ion binding"/>
    <property type="evidence" value="ECO:0007669"/>
    <property type="project" value="InterPro"/>
</dbReference>
<dbReference type="InterPro" id="IPR017938">
    <property type="entry name" value="Riboflavin_synthase-like_b-brl"/>
</dbReference>
<evidence type="ECO:0000256" key="2">
    <source>
        <dbReference type="ARBA" id="ARBA00001974"/>
    </source>
</evidence>
<accession>A0AAD5USK0</accession>
<dbReference type="SUPFAM" id="SSF81296">
    <property type="entry name" value="E set domains"/>
    <property type="match status" value="1"/>
</dbReference>
<keyword evidence="13" id="KW-1185">Reference proteome</keyword>
<dbReference type="InterPro" id="IPR036374">
    <property type="entry name" value="OxRdtase_Mopterin-bd_sf"/>
</dbReference>
<dbReference type="SUPFAM" id="SSF56524">
    <property type="entry name" value="Oxidoreductase molybdopterin-binding domain"/>
    <property type="match status" value="1"/>
</dbReference>
<proteinExistence type="predicted"/>
<keyword evidence="9" id="KW-0560">Oxidoreductase</keyword>
<dbReference type="InterPro" id="IPR001433">
    <property type="entry name" value="OxRdtase_FAD/NAD-bd"/>
</dbReference>
<dbReference type="Proteomes" id="UP001212997">
    <property type="component" value="Unassembled WGS sequence"/>
</dbReference>
<dbReference type="InterPro" id="IPR039261">
    <property type="entry name" value="FNR_nucleotide-bd"/>
</dbReference>
<dbReference type="Pfam" id="PF00174">
    <property type="entry name" value="Oxidored_molyb"/>
    <property type="match status" value="1"/>
</dbReference>
<dbReference type="Gene3D" id="3.40.50.80">
    <property type="entry name" value="Nucleotide-binding domain of ferredoxin-NADP reductase (FNR) module"/>
    <property type="match status" value="1"/>
</dbReference>
<dbReference type="PROSITE" id="PS51384">
    <property type="entry name" value="FAD_FR"/>
    <property type="match status" value="1"/>
</dbReference>
<evidence type="ECO:0000256" key="3">
    <source>
        <dbReference type="ARBA" id="ARBA00011738"/>
    </source>
</evidence>
<dbReference type="InterPro" id="IPR008333">
    <property type="entry name" value="Cbr1-like_FAD-bd_dom"/>
</dbReference>
<evidence type="ECO:0000256" key="10">
    <source>
        <dbReference type="ARBA" id="ARBA00023004"/>
    </source>
</evidence>
<dbReference type="PRINTS" id="PR00406">
    <property type="entry name" value="CYTB5RDTASE"/>
</dbReference>
<dbReference type="PANTHER" id="PTHR19372:SF7">
    <property type="entry name" value="SULFITE OXIDASE, MITOCHONDRIAL"/>
    <property type="match status" value="1"/>
</dbReference>
<dbReference type="InterPro" id="IPR005066">
    <property type="entry name" value="MoCF_OxRdtse_dimer"/>
</dbReference>
<dbReference type="InterPro" id="IPR017927">
    <property type="entry name" value="FAD-bd_FR_type"/>
</dbReference>
<keyword evidence="10" id="KW-0408">Iron</keyword>
<dbReference type="InterPro" id="IPR022407">
    <property type="entry name" value="OxRdtase_Mopterin_BS"/>
</dbReference>
<dbReference type="Pfam" id="PF00970">
    <property type="entry name" value="FAD_binding_6"/>
    <property type="match status" value="1"/>
</dbReference>
<dbReference type="AlphaFoldDB" id="A0AAD5USK0"/>
<evidence type="ECO:0000313" key="13">
    <source>
        <dbReference type="Proteomes" id="UP001212997"/>
    </source>
</evidence>
<dbReference type="Gene3D" id="2.40.30.10">
    <property type="entry name" value="Translation factors"/>
    <property type="match status" value="1"/>
</dbReference>
<comment type="cofactor">
    <cofactor evidence="1">
        <name>Mo-molybdopterin</name>
        <dbReference type="ChEBI" id="CHEBI:71302"/>
    </cofactor>
</comment>
<dbReference type="Pfam" id="PF00175">
    <property type="entry name" value="NAD_binding_1"/>
    <property type="match status" value="1"/>
</dbReference>
<sequence>MQSFLSQSPSLGHSEAPHAFVDSSFEDSSISSVKPEDIYDNRSSSLATSVSFEPPQVHHKTEFPQPFLPPSECQPERVCPPLPSFFPPVPINGTPTSVAPADIKTPDGWIKRNPDLVRLTGKHPFNTEAPLTPLFDAGFLTPAHLHVVRNHGAVPMVDKTRLRNWKIRVHGLVNHECEFSLQDLKDKFQVVTLPVTIVCAGNRRKEQNMIRQSLGFSWGAAGVSTALWTGVYLSDILDYVKPIPRKAKYVIFEGADDLPNGPYGTSQKISLASRRDQGMLIAWAMNGLPLEPDHGFPVRVVIPGQIGGRMVKWLTRIEISDQESQHYVFSEPSLVQIFNMAGIDNKVLPMQLSPEQARSEEKWWYDPNAIVKPEHGSMLDIPSEAHTQFFTCRGYAYSGGGRRITRVEISLDGGNTWELADIEYPEDMYRQYCHEDPIYGTLDLTERDTCFCWCFWRYEIPHWRLADASSIAVRAMDEGLSIQPRDMYLNATSMMNNWWFRVSISKSQYADGGFQVRFEHPTLPAARAGGWMERMKAAGMDILNPSFGDSGSSMLAKKTPTRAAEVSMKNPKVSRQITVEEVKGQTRRNPGFSLSKADEVLGLPIGQHVFIRLRKKGTGEMIQRAYTPISKEDSSGVIDVLVKVYFPNVGYPDGGKMTMAMQELFVGDEVEMKGPFGSFEWKGRGKASWKGKERTVKEVGMVNYADLSSAGENDGRSRDKAWIVYGNKTEEDILLRDELDEMCKMHGEERIRVYYTVSNPKKGWAFGTGRISREMLKEHLPVASCDRMVLACGPEGMISEVVRGGLAGLGWDIEESVVVF</sequence>
<dbReference type="CDD" id="cd06183">
    <property type="entry name" value="cyt_b5_reduct_like"/>
    <property type="match status" value="1"/>
</dbReference>
<evidence type="ECO:0000256" key="4">
    <source>
        <dbReference type="ARBA" id="ARBA00022505"/>
    </source>
</evidence>
<dbReference type="PROSITE" id="PS00559">
    <property type="entry name" value="MOLYBDOPTERIN_EUK"/>
    <property type="match status" value="1"/>
</dbReference>
<keyword evidence="6" id="KW-0285">Flavoprotein</keyword>
<reference evidence="12" key="1">
    <citation type="submission" date="2022-07" db="EMBL/GenBank/DDBJ databases">
        <title>Genome Sequence of Physisporinus lineatus.</title>
        <authorList>
            <person name="Buettner E."/>
        </authorList>
    </citation>
    <scope>NUCLEOTIDE SEQUENCE</scope>
    <source>
        <strain evidence="12">VT162</strain>
    </source>
</reference>
<dbReference type="GO" id="GO:0008482">
    <property type="term" value="F:sulfite oxidase activity"/>
    <property type="evidence" value="ECO:0007669"/>
    <property type="project" value="TreeGrafter"/>
</dbReference>
<keyword evidence="4" id="KW-0500">Molybdenum</keyword>
<dbReference type="PRINTS" id="PR00407">
    <property type="entry name" value="EUMOPTERIN"/>
</dbReference>
<evidence type="ECO:0000256" key="9">
    <source>
        <dbReference type="ARBA" id="ARBA00023002"/>
    </source>
</evidence>
<gene>
    <name evidence="12" type="ORF">NLI96_g11780</name>
</gene>
<feature type="domain" description="FAD-binding FR-type" evidence="11">
    <location>
        <begin position="572"/>
        <end position="682"/>
    </location>
</feature>
<dbReference type="PANTHER" id="PTHR19372">
    <property type="entry name" value="SULFITE REDUCTASE"/>
    <property type="match status" value="1"/>
</dbReference>
<organism evidence="12 13">
    <name type="scientific">Meripilus lineatus</name>
    <dbReference type="NCBI Taxonomy" id="2056292"/>
    <lineage>
        <taxon>Eukaryota</taxon>
        <taxon>Fungi</taxon>
        <taxon>Dikarya</taxon>
        <taxon>Basidiomycota</taxon>
        <taxon>Agaricomycotina</taxon>
        <taxon>Agaricomycetes</taxon>
        <taxon>Polyporales</taxon>
        <taxon>Meripilaceae</taxon>
        <taxon>Meripilus</taxon>
    </lineage>
</organism>
<keyword evidence="5" id="KW-0349">Heme</keyword>